<keyword evidence="3" id="KW-0813">Transport</keyword>
<protein>
    <submittedName>
        <fullName evidence="10">HAE1 family hydrophobic/amphiphilic exporter-1</fullName>
    </submittedName>
</protein>
<dbReference type="Gene3D" id="1.20.1640.10">
    <property type="entry name" value="Multidrug efflux transporter AcrB transmembrane domain"/>
    <property type="match status" value="2"/>
</dbReference>
<comment type="similarity">
    <text evidence="2">Belongs to the resistance-nodulation-cell division (RND) (TC 2.A.6) family.</text>
</comment>
<proteinExistence type="inferred from homology"/>
<dbReference type="NCBIfam" id="TIGR00915">
    <property type="entry name" value="2A0602"/>
    <property type="match status" value="1"/>
</dbReference>
<dbReference type="Gene3D" id="3.30.70.1440">
    <property type="entry name" value="Multidrug efflux transporter AcrB pore domain"/>
    <property type="match status" value="1"/>
</dbReference>
<gene>
    <name evidence="10" type="ORF">C7378_1478</name>
</gene>
<evidence type="ECO:0000256" key="9">
    <source>
        <dbReference type="SAM" id="Phobius"/>
    </source>
</evidence>
<dbReference type="SUPFAM" id="SSF82714">
    <property type="entry name" value="Multidrug efflux transporter AcrB TolC docking domain, DN and DC subdomains"/>
    <property type="match status" value="2"/>
</dbReference>
<dbReference type="PRINTS" id="PR00702">
    <property type="entry name" value="ACRIFLAVINRP"/>
</dbReference>
<evidence type="ECO:0000313" key="11">
    <source>
        <dbReference type="Proteomes" id="UP000295210"/>
    </source>
</evidence>
<dbReference type="Gene3D" id="3.30.70.1320">
    <property type="entry name" value="Multidrug efflux transporter AcrB pore domain like"/>
    <property type="match status" value="1"/>
</dbReference>
<feature type="transmembrane region" description="Helical" evidence="9">
    <location>
        <begin position="863"/>
        <end position="881"/>
    </location>
</feature>
<feature type="transmembrane region" description="Helical" evidence="9">
    <location>
        <begin position="367"/>
        <end position="388"/>
    </location>
</feature>
<dbReference type="InterPro" id="IPR027463">
    <property type="entry name" value="AcrB_DN_DC_subdom"/>
</dbReference>
<reference evidence="10 11" key="1">
    <citation type="submission" date="2019-03" db="EMBL/GenBank/DDBJ databases">
        <title>Genomic Encyclopedia of Type Strains, Phase IV (KMG-IV): sequencing the most valuable type-strain genomes for metagenomic binning, comparative biology and taxonomic classification.</title>
        <authorList>
            <person name="Goeker M."/>
        </authorList>
    </citation>
    <scope>NUCLEOTIDE SEQUENCE [LARGE SCALE GENOMIC DNA]</scope>
    <source>
        <strain evidence="10 11">DSM 103428</strain>
    </source>
</reference>
<dbReference type="Gene3D" id="3.30.2090.10">
    <property type="entry name" value="Multidrug efflux transporter AcrB TolC docking domain, DN and DC subdomains"/>
    <property type="match status" value="2"/>
</dbReference>
<dbReference type="EMBL" id="SMGK01000002">
    <property type="protein sequence ID" value="TCK73860.1"/>
    <property type="molecule type" value="Genomic_DNA"/>
</dbReference>
<evidence type="ECO:0000256" key="3">
    <source>
        <dbReference type="ARBA" id="ARBA00022448"/>
    </source>
</evidence>
<evidence type="ECO:0000256" key="2">
    <source>
        <dbReference type="ARBA" id="ARBA00010942"/>
    </source>
</evidence>
<accession>A0A4R1L9E5</accession>
<dbReference type="PANTHER" id="PTHR32063">
    <property type="match status" value="1"/>
</dbReference>
<dbReference type="FunFam" id="1.20.1640.10:FF:000001">
    <property type="entry name" value="Efflux pump membrane transporter"/>
    <property type="match status" value="1"/>
</dbReference>
<dbReference type="GO" id="GO:0005886">
    <property type="term" value="C:plasma membrane"/>
    <property type="evidence" value="ECO:0007669"/>
    <property type="project" value="UniProtKB-SubCell"/>
</dbReference>
<keyword evidence="5" id="KW-0997">Cell inner membrane</keyword>
<dbReference type="AlphaFoldDB" id="A0A4R1L9E5"/>
<evidence type="ECO:0000256" key="6">
    <source>
        <dbReference type="ARBA" id="ARBA00022692"/>
    </source>
</evidence>
<keyword evidence="11" id="KW-1185">Reference proteome</keyword>
<dbReference type="Proteomes" id="UP000295210">
    <property type="component" value="Unassembled WGS sequence"/>
</dbReference>
<feature type="transmembrane region" description="Helical" evidence="9">
    <location>
        <begin position="341"/>
        <end position="360"/>
    </location>
</feature>
<keyword evidence="6 9" id="KW-0812">Transmembrane</keyword>
<evidence type="ECO:0000313" key="10">
    <source>
        <dbReference type="EMBL" id="TCK73860.1"/>
    </source>
</evidence>
<feature type="transmembrane region" description="Helical" evidence="9">
    <location>
        <begin position="435"/>
        <end position="455"/>
    </location>
</feature>
<evidence type="ECO:0000256" key="1">
    <source>
        <dbReference type="ARBA" id="ARBA00004429"/>
    </source>
</evidence>
<dbReference type="SUPFAM" id="SSF82866">
    <property type="entry name" value="Multidrug efflux transporter AcrB transmembrane domain"/>
    <property type="match status" value="2"/>
</dbReference>
<name>A0A4R1L9E5_9BACT</name>
<feature type="transmembrane region" description="Helical" evidence="9">
    <location>
        <begin position="999"/>
        <end position="1021"/>
    </location>
</feature>
<dbReference type="RefSeq" id="WP_131994043.1">
    <property type="nucleotide sequence ID" value="NZ_SMGK01000002.1"/>
</dbReference>
<dbReference type="OrthoDB" id="8270at2"/>
<organism evidence="10 11">
    <name type="scientific">Acidipila rosea</name>
    <dbReference type="NCBI Taxonomy" id="768535"/>
    <lineage>
        <taxon>Bacteria</taxon>
        <taxon>Pseudomonadati</taxon>
        <taxon>Acidobacteriota</taxon>
        <taxon>Terriglobia</taxon>
        <taxon>Terriglobales</taxon>
        <taxon>Acidobacteriaceae</taxon>
        <taxon>Acidipila</taxon>
    </lineage>
</organism>
<feature type="transmembrane region" description="Helical" evidence="9">
    <location>
        <begin position="888"/>
        <end position="910"/>
    </location>
</feature>
<dbReference type="GO" id="GO:0042910">
    <property type="term" value="F:xenobiotic transmembrane transporter activity"/>
    <property type="evidence" value="ECO:0007669"/>
    <property type="project" value="TreeGrafter"/>
</dbReference>
<keyword evidence="7 9" id="KW-1133">Transmembrane helix</keyword>
<feature type="transmembrane region" description="Helical" evidence="9">
    <location>
        <begin position="534"/>
        <end position="551"/>
    </location>
</feature>
<dbReference type="GO" id="GO:0009636">
    <property type="term" value="P:response to toxic substance"/>
    <property type="evidence" value="ECO:0007669"/>
    <property type="project" value="UniProtKB-ARBA"/>
</dbReference>
<dbReference type="InterPro" id="IPR004764">
    <property type="entry name" value="MdtF-like"/>
</dbReference>
<dbReference type="SUPFAM" id="SSF82693">
    <property type="entry name" value="Multidrug efflux transporter AcrB pore domain, PN1, PN2, PC1 and PC2 subdomains"/>
    <property type="match status" value="4"/>
</dbReference>
<dbReference type="InterPro" id="IPR001036">
    <property type="entry name" value="Acrflvin-R"/>
</dbReference>
<keyword evidence="8 9" id="KW-0472">Membrane</keyword>
<dbReference type="PANTHER" id="PTHR32063:SF11">
    <property type="entry name" value="CATION OR DRUG EFFLUX SYSTEM PROTEIN"/>
    <property type="match status" value="1"/>
</dbReference>
<sequence length="1043" mass="112497">MFVDFFIRRPVFATVCALLIILAGAVVIPTLPISLYPQLAPPQVTVTSNYVGANAQVVESAVTIPLEEQINGVPGMRYITSTSASDGTSAITTTFDTGYDLDIAAVDVQNRVSTATGQLPAEVNSTGITVNKANSNFVFAAGIYSENGQYSNLFLSNYIDVYVKDALKRIKGVGDVQIFGERKYAMRVWLDPVKLAARQLTATDVLSALQEQNVEVAAGQLGQPPADPDQHFQISVNAVGRLSTPQQFDNIIVKNTANGIVQIKDVGHAELGAETYASSLKYNGIPAIGFGVQQLSNANALEVDRAGKAALAELAKSFPPGMKYVVAFDTTTIVGQSIHEVVITLAEAIVIVIVVIFLFLQDWRATIIPAVTIPVSLVGTFAFIKLFGFSINSLTLFGITLATGLVVDDAIVVIENVQRHITEGDPDPHHATSIAMSEVTSAVIATSLVLISVFIPVSFFPGTTGILYKQFSLTIAFAIAISAFNALTLSPALAALLLRREREHHGLLHAIDRFIRWMGSTYARAIHVVLKLRYLMLLIFFGGLAATVYMYQHVPTAFVPQEDQGFLIVQVQAPQGASLSYTTHIQDEAEAVLAQNKDVQGAFAIGGFSFAGNAPNYGLIFVNLAPFDQRKGKGHSAADIVTALRMQMLRIPGALVIPFEPPAINGIGSFGGFQFELQDLGRNTLQDLDRVAHTIVAKGAQRKDLTGLFTSFTSNDPQVLVNIDREKAKSMGVPFQQISDALQVYMGSEYVNNFDFNNRSYRVYVQADKQFRRTAADLRQFYVRSSNNVMIPLDNLVTIEQTSAPQVISHYNLFRSAEIDGSAAPGLSSSQGLTAMEQVAKQNMMPGMTYSWTGLALEEIESSGKAIIIFGLGILVVYLTLSAQYESFALPFIILLAVPMAVLGALLAVSWRGLPDDIYCQIGLVMLIGLSAKNSILIVEFAEQLRHAGKSIAEAAIEAAELRLRPILMTSVAFILGVLPLVFATGAGKLGRHSVGTTIVGGMVLSTVLNLFFIPVLYVVLQSMLAGIGRKTHHNTPLHSAAD</sequence>
<keyword evidence="4" id="KW-1003">Cell membrane</keyword>
<dbReference type="Pfam" id="PF00873">
    <property type="entry name" value="ACR_tran"/>
    <property type="match status" value="1"/>
</dbReference>
<comment type="subcellular location">
    <subcellularLocation>
        <location evidence="1">Cell inner membrane</location>
        <topology evidence="1">Multi-pass membrane protein</topology>
    </subcellularLocation>
</comment>
<feature type="transmembrane region" description="Helical" evidence="9">
    <location>
        <begin position="475"/>
        <end position="498"/>
    </location>
</feature>
<dbReference type="FunFam" id="3.30.70.1430:FF:000001">
    <property type="entry name" value="Efflux pump membrane transporter"/>
    <property type="match status" value="1"/>
</dbReference>
<dbReference type="NCBIfam" id="NF000282">
    <property type="entry name" value="RND_permease_1"/>
    <property type="match status" value="1"/>
</dbReference>
<dbReference type="Gene3D" id="3.30.70.1430">
    <property type="entry name" value="Multidrug efflux transporter AcrB pore domain"/>
    <property type="match status" value="2"/>
</dbReference>
<evidence type="ECO:0000256" key="8">
    <source>
        <dbReference type="ARBA" id="ARBA00023136"/>
    </source>
</evidence>
<feature type="transmembrane region" description="Helical" evidence="9">
    <location>
        <begin position="394"/>
        <end position="414"/>
    </location>
</feature>
<evidence type="ECO:0000256" key="5">
    <source>
        <dbReference type="ARBA" id="ARBA00022519"/>
    </source>
</evidence>
<dbReference type="GO" id="GO:0015562">
    <property type="term" value="F:efflux transmembrane transporter activity"/>
    <property type="evidence" value="ECO:0007669"/>
    <property type="project" value="InterPro"/>
</dbReference>
<comment type="caution">
    <text evidence="10">The sequence shown here is derived from an EMBL/GenBank/DDBJ whole genome shotgun (WGS) entry which is preliminary data.</text>
</comment>
<evidence type="ECO:0000256" key="7">
    <source>
        <dbReference type="ARBA" id="ARBA00022989"/>
    </source>
</evidence>
<evidence type="ECO:0000256" key="4">
    <source>
        <dbReference type="ARBA" id="ARBA00022475"/>
    </source>
</evidence>
<feature type="transmembrane region" description="Helical" evidence="9">
    <location>
        <begin position="967"/>
        <end position="987"/>
    </location>
</feature>